<sequence>MNILKIPNYSETHRKWTTSHCYSLILNNIQQFFKERGSTIPKSSVEWVIEEANRSCSVAQNMLAYMFDYGYGVSQHHEKAFELYQRSADQGNTVAQINVA</sequence>
<reference evidence="1" key="1">
    <citation type="submission" date="2018-10" db="EMBL/GenBank/DDBJ databases">
        <title>Hidden diversity of soil giant viruses.</title>
        <authorList>
            <person name="Schulz F."/>
            <person name="Alteio L."/>
            <person name="Goudeau D."/>
            <person name="Ryan E.M."/>
            <person name="Malmstrom R.R."/>
            <person name="Blanchard J."/>
            <person name="Woyke T."/>
        </authorList>
    </citation>
    <scope>NUCLEOTIDE SEQUENCE</scope>
    <source>
        <strain evidence="1">HAV1</strain>
    </source>
</reference>
<accession>A0A3G5A5B2</accession>
<gene>
    <name evidence="1" type="ORF">Harvfovirus32_17</name>
</gene>
<dbReference type="SUPFAM" id="SSF81901">
    <property type="entry name" value="HCP-like"/>
    <property type="match status" value="1"/>
</dbReference>
<dbReference type="InterPro" id="IPR011990">
    <property type="entry name" value="TPR-like_helical_dom_sf"/>
</dbReference>
<organism evidence="1">
    <name type="scientific">Harvfovirus sp</name>
    <dbReference type="NCBI Taxonomy" id="2487768"/>
    <lineage>
        <taxon>Viruses</taxon>
        <taxon>Varidnaviria</taxon>
        <taxon>Bamfordvirae</taxon>
        <taxon>Nucleocytoviricota</taxon>
        <taxon>Megaviricetes</taxon>
        <taxon>Imitervirales</taxon>
        <taxon>Mimiviridae</taxon>
        <taxon>Klosneuvirinae</taxon>
    </lineage>
</organism>
<proteinExistence type="predicted"/>
<dbReference type="InterPro" id="IPR006597">
    <property type="entry name" value="Sel1-like"/>
</dbReference>
<dbReference type="EMBL" id="MK072274">
    <property type="protein sequence ID" value="AYV81421.1"/>
    <property type="molecule type" value="Genomic_DNA"/>
</dbReference>
<protein>
    <recommendedName>
        <fullName evidence="2">Sel1 repeat family protein</fullName>
    </recommendedName>
</protein>
<evidence type="ECO:0000313" key="1">
    <source>
        <dbReference type="EMBL" id="AYV81421.1"/>
    </source>
</evidence>
<name>A0A3G5A5B2_9VIRU</name>
<dbReference type="Pfam" id="PF08238">
    <property type="entry name" value="Sel1"/>
    <property type="match status" value="1"/>
</dbReference>
<dbReference type="Gene3D" id="1.25.40.10">
    <property type="entry name" value="Tetratricopeptide repeat domain"/>
    <property type="match status" value="1"/>
</dbReference>
<evidence type="ECO:0008006" key="2">
    <source>
        <dbReference type="Google" id="ProtNLM"/>
    </source>
</evidence>
<dbReference type="SMART" id="SM00671">
    <property type="entry name" value="SEL1"/>
    <property type="match status" value="1"/>
</dbReference>